<gene>
    <name evidence="2" type="ORF">H3H37_21855</name>
</gene>
<organism evidence="2 3">
    <name type="scientific">Rugamonas brunnea</name>
    <dbReference type="NCBI Taxonomy" id="2758569"/>
    <lineage>
        <taxon>Bacteria</taxon>
        <taxon>Pseudomonadati</taxon>
        <taxon>Pseudomonadota</taxon>
        <taxon>Betaproteobacteria</taxon>
        <taxon>Burkholderiales</taxon>
        <taxon>Oxalobacteraceae</taxon>
        <taxon>Telluria group</taxon>
        <taxon>Rugamonas</taxon>
    </lineage>
</organism>
<accession>A0A7W2EW51</accession>
<reference evidence="2 3" key="1">
    <citation type="submission" date="2020-07" db="EMBL/GenBank/DDBJ databases">
        <title>Novel species isolated from subtropical streams in China.</title>
        <authorList>
            <person name="Lu H."/>
        </authorList>
    </citation>
    <scope>NUCLEOTIDE SEQUENCE [LARGE SCALE GENOMIC DNA]</scope>
    <source>
        <strain evidence="2 3">LX20W</strain>
    </source>
</reference>
<keyword evidence="3" id="KW-1185">Reference proteome</keyword>
<dbReference type="InterPro" id="IPR035093">
    <property type="entry name" value="RelE/ParE_toxin_dom_sf"/>
</dbReference>
<dbReference type="AlphaFoldDB" id="A0A7W2EW51"/>
<evidence type="ECO:0000256" key="1">
    <source>
        <dbReference type="ARBA" id="ARBA00022649"/>
    </source>
</evidence>
<dbReference type="RefSeq" id="WP_182166483.1">
    <property type="nucleotide sequence ID" value="NZ_JACEZT010000018.1"/>
</dbReference>
<dbReference type="Gene3D" id="3.30.2310.20">
    <property type="entry name" value="RelE-like"/>
    <property type="match status" value="1"/>
</dbReference>
<dbReference type="Proteomes" id="UP000534388">
    <property type="component" value="Unassembled WGS sequence"/>
</dbReference>
<evidence type="ECO:0000313" key="3">
    <source>
        <dbReference type="Proteomes" id="UP000534388"/>
    </source>
</evidence>
<name>A0A7W2EW51_9BURK</name>
<dbReference type="Pfam" id="PF05016">
    <property type="entry name" value="ParE_toxin"/>
    <property type="match status" value="1"/>
</dbReference>
<keyword evidence="1" id="KW-1277">Toxin-antitoxin system</keyword>
<comment type="caution">
    <text evidence="2">The sequence shown here is derived from an EMBL/GenBank/DDBJ whole genome shotgun (WGS) entry which is preliminary data.</text>
</comment>
<evidence type="ECO:0000313" key="2">
    <source>
        <dbReference type="EMBL" id="MBA5639708.1"/>
    </source>
</evidence>
<protein>
    <submittedName>
        <fullName evidence="2">Type II toxin-antitoxin system RelE/ParE family toxin</fullName>
    </submittedName>
</protein>
<dbReference type="InterPro" id="IPR007712">
    <property type="entry name" value="RelE/ParE_toxin"/>
</dbReference>
<dbReference type="EMBL" id="JACEZT010000018">
    <property type="protein sequence ID" value="MBA5639708.1"/>
    <property type="molecule type" value="Genomic_DNA"/>
</dbReference>
<proteinExistence type="predicted"/>
<sequence length="98" mass="11010">MKRARFLPQAREEFLAEVAYYNTARSGTGTQFVAAVEAAVARALAFPLSGAPLGPARRMMVRHFPFSIIYRDEAEGILVIAVAHRSRRPGYWRDRTVT</sequence>